<dbReference type="eggNOG" id="COG0398">
    <property type="taxonomic scope" value="Bacteria"/>
</dbReference>
<dbReference type="EMBL" id="CM002803">
    <property type="protein sequence ID" value="KEI66862.1"/>
    <property type="molecule type" value="Genomic_DNA"/>
</dbReference>
<evidence type="ECO:0000256" key="2">
    <source>
        <dbReference type="ARBA" id="ARBA00022475"/>
    </source>
</evidence>
<evidence type="ECO:0000256" key="6">
    <source>
        <dbReference type="RuleBase" id="RU366058"/>
    </source>
</evidence>
<dbReference type="Pfam" id="PF09335">
    <property type="entry name" value="VTT_dom"/>
    <property type="match status" value="1"/>
</dbReference>
<dbReference type="PANTHER" id="PTHR12677">
    <property type="entry name" value="GOLGI APPARATUS MEMBRANE PROTEIN TVP38-RELATED"/>
    <property type="match status" value="1"/>
</dbReference>
<evidence type="ECO:0000313" key="8">
    <source>
        <dbReference type="EMBL" id="KEI66862.1"/>
    </source>
</evidence>
<dbReference type="PANTHER" id="PTHR12677:SF59">
    <property type="entry name" value="GOLGI APPARATUS MEMBRANE PROTEIN TVP38-RELATED"/>
    <property type="match status" value="1"/>
</dbReference>
<feature type="domain" description="VTT" evidence="7">
    <location>
        <begin position="37"/>
        <end position="155"/>
    </location>
</feature>
<feature type="transmembrane region" description="Helical" evidence="6">
    <location>
        <begin position="57"/>
        <end position="78"/>
    </location>
</feature>
<keyword evidence="4 6" id="KW-1133">Transmembrane helix</keyword>
<dbReference type="STRING" id="388467.A19Y_1878"/>
<dbReference type="Proteomes" id="UP000027395">
    <property type="component" value="Chromosome"/>
</dbReference>
<dbReference type="InterPro" id="IPR032816">
    <property type="entry name" value="VTT_dom"/>
</dbReference>
<dbReference type="InterPro" id="IPR015414">
    <property type="entry name" value="TMEM64"/>
</dbReference>
<dbReference type="HOGENOM" id="CLU_038944_3_2_3"/>
<protein>
    <recommendedName>
        <fullName evidence="6">TVP38/TMEM64 family membrane protein</fullName>
    </recommendedName>
</protein>
<keyword evidence="5 6" id="KW-0472">Membrane</keyword>
<keyword evidence="2 6" id="KW-1003">Cell membrane</keyword>
<feature type="transmembrane region" description="Helical" evidence="6">
    <location>
        <begin position="175"/>
        <end position="193"/>
    </location>
</feature>
<dbReference type="GeneID" id="77289598"/>
<comment type="caution">
    <text evidence="6">Lacks conserved residue(s) required for the propagation of feature annotation.</text>
</comment>
<dbReference type="AlphaFoldDB" id="A0A073CG61"/>
<keyword evidence="3 6" id="KW-0812">Transmembrane</keyword>
<accession>A0A073CG61</accession>
<feature type="transmembrane region" description="Helical" evidence="6">
    <location>
        <begin position="17"/>
        <end position="37"/>
    </location>
</feature>
<gene>
    <name evidence="8" type="ORF">A19Y_1878</name>
</gene>
<evidence type="ECO:0000256" key="3">
    <source>
        <dbReference type="ARBA" id="ARBA00022692"/>
    </source>
</evidence>
<comment type="similarity">
    <text evidence="6">Belongs to the TVP38/TMEM64 family.</text>
</comment>
<organism evidence="8 9">
    <name type="scientific">Planktothrix agardhii (strain NIVA-CYA 126/8)</name>
    <dbReference type="NCBI Taxonomy" id="388467"/>
    <lineage>
        <taxon>Bacteria</taxon>
        <taxon>Bacillati</taxon>
        <taxon>Cyanobacteriota</taxon>
        <taxon>Cyanophyceae</taxon>
        <taxon>Oscillatoriophycideae</taxon>
        <taxon>Oscillatoriales</taxon>
        <taxon>Microcoleaceae</taxon>
        <taxon>Planktothrix</taxon>
    </lineage>
</organism>
<dbReference type="PATRIC" id="fig|388467.6.peg.1824"/>
<evidence type="ECO:0000256" key="1">
    <source>
        <dbReference type="ARBA" id="ARBA00004651"/>
    </source>
</evidence>
<dbReference type="RefSeq" id="WP_036833210.1">
    <property type="nucleotide sequence ID" value="NZ_CM002803.1"/>
</dbReference>
<evidence type="ECO:0000259" key="7">
    <source>
        <dbReference type="Pfam" id="PF09335"/>
    </source>
</evidence>
<sequence length="205" mass="22599">MGVQDLLKNLLDWVANLGFWGPAAFIIIYNLATILFVPGSLLTLGAGVVFGVFWGSIYVSIGSVIGATFAFLIGRYFARDWVAKKLENHEQFKAIDQAVGQEGWKIVGLTRLSPIFPFNLLNYAFGLTNVSLKDYFLASWIGMLPGTILYVYVGSLIGSLAQLGMGERSRTSVEWLFYGMGLIVTVIVTIYITKIAQNALNQKIK</sequence>
<proteinExistence type="inferred from homology"/>
<dbReference type="GO" id="GO:0005886">
    <property type="term" value="C:plasma membrane"/>
    <property type="evidence" value="ECO:0007669"/>
    <property type="project" value="UniProtKB-SubCell"/>
</dbReference>
<evidence type="ECO:0000256" key="5">
    <source>
        <dbReference type="ARBA" id="ARBA00023136"/>
    </source>
</evidence>
<name>A0A073CG61_PLAA1</name>
<comment type="subcellular location">
    <subcellularLocation>
        <location evidence="1 6">Cell membrane</location>
        <topology evidence="1 6">Multi-pass membrane protein</topology>
    </subcellularLocation>
</comment>
<keyword evidence="9" id="KW-1185">Reference proteome</keyword>
<feature type="transmembrane region" description="Helical" evidence="6">
    <location>
        <begin position="135"/>
        <end position="155"/>
    </location>
</feature>
<evidence type="ECO:0000256" key="4">
    <source>
        <dbReference type="ARBA" id="ARBA00022989"/>
    </source>
</evidence>
<reference evidence="8 9" key="1">
    <citation type="journal article" date="2014" name="Appl. Environ. Microbiol.">
        <title>Elucidation of insertion elements encoded on plasmids and in vitro construction of shuttle vectors from the toxic cyanobacterium Planktothrix.</title>
        <authorList>
            <person name="Christiansen G."/>
            <person name="Goesmann A."/>
            <person name="Kurmayer R."/>
        </authorList>
    </citation>
    <scope>NUCLEOTIDE SEQUENCE [LARGE SCALE GENOMIC DNA]</scope>
    <source>
        <strain evidence="8 9">NIVA-CYA 126/8</strain>
    </source>
</reference>
<evidence type="ECO:0000313" key="9">
    <source>
        <dbReference type="Proteomes" id="UP000027395"/>
    </source>
</evidence>